<feature type="domain" description="DC1" evidence="2">
    <location>
        <begin position="9"/>
        <end position="56"/>
    </location>
</feature>
<dbReference type="InterPro" id="IPR004146">
    <property type="entry name" value="DC1"/>
</dbReference>
<organism evidence="3 4">
    <name type="scientific">Protea cynaroides</name>
    <dbReference type="NCBI Taxonomy" id="273540"/>
    <lineage>
        <taxon>Eukaryota</taxon>
        <taxon>Viridiplantae</taxon>
        <taxon>Streptophyta</taxon>
        <taxon>Embryophyta</taxon>
        <taxon>Tracheophyta</taxon>
        <taxon>Spermatophyta</taxon>
        <taxon>Magnoliopsida</taxon>
        <taxon>Proteales</taxon>
        <taxon>Proteaceae</taxon>
        <taxon>Protea</taxon>
    </lineage>
</organism>
<dbReference type="AlphaFoldDB" id="A0A9Q0K2C0"/>
<dbReference type="PANTHER" id="PTHR46288">
    <property type="entry name" value="PHORBOL-ESTER/DAG-TYPE DOMAIN-CONTAINING PROTEIN"/>
    <property type="match status" value="1"/>
</dbReference>
<evidence type="ECO:0000313" key="4">
    <source>
        <dbReference type="Proteomes" id="UP001141806"/>
    </source>
</evidence>
<protein>
    <recommendedName>
        <fullName evidence="2">DC1 domain-containing protein</fullName>
    </recommendedName>
</protein>
<dbReference type="Pfam" id="PF03107">
    <property type="entry name" value="C1_2"/>
    <property type="match status" value="1"/>
</dbReference>
<evidence type="ECO:0000256" key="1">
    <source>
        <dbReference type="ARBA" id="ARBA00022737"/>
    </source>
</evidence>
<accession>A0A9Q0K2C0</accession>
<reference evidence="3" key="1">
    <citation type="journal article" date="2023" name="Plant J.">
        <title>The genome of the king protea, Protea cynaroides.</title>
        <authorList>
            <person name="Chang J."/>
            <person name="Duong T.A."/>
            <person name="Schoeman C."/>
            <person name="Ma X."/>
            <person name="Roodt D."/>
            <person name="Barker N."/>
            <person name="Li Z."/>
            <person name="Van de Peer Y."/>
            <person name="Mizrachi E."/>
        </authorList>
    </citation>
    <scope>NUCLEOTIDE SEQUENCE</scope>
    <source>
        <tissue evidence="3">Young leaves</tissue>
    </source>
</reference>
<dbReference type="SUPFAM" id="SSF57889">
    <property type="entry name" value="Cysteine-rich domain"/>
    <property type="match status" value="1"/>
</dbReference>
<keyword evidence="4" id="KW-1185">Reference proteome</keyword>
<gene>
    <name evidence="3" type="ORF">NE237_020466</name>
</gene>
<dbReference type="Proteomes" id="UP001141806">
    <property type="component" value="Unassembled WGS sequence"/>
</dbReference>
<comment type="caution">
    <text evidence="3">The sequence shown here is derived from an EMBL/GenBank/DDBJ whole genome shotgun (WGS) entry which is preliminary data.</text>
</comment>
<evidence type="ECO:0000313" key="3">
    <source>
        <dbReference type="EMBL" id="KAJ4960556.1"/>
    </source>
</evidence>
<evidence type="ECO:0000259" key="2">
    <source>
        <dbReference type="Pfam" id="PF03107"/>
    </source>
</evidence>
<keyword evidence="1" id="KW-0677">Repeat</keyword>
<dbReference type="InterPro" id="IPR046349">
    <property type="entry name" value="C1-like_sf"/>
</dbReference>
<sequence length="150" mass="16399">MPNSLNHQAHHHTLHLSNRPPPPELTYICDICNGVVVNQWTYDCLPCNFIFHLTCASNPHPMVINNLPNTGVTSAATQPAINSINLTGSTNAMILTSPNTYYSYGTSTSRKQSAGAQEKISNRTSIPHTVQGQINALVLQNSIDCMNLTR</sequence>
<name>A0A9Q0K2C0_9MAGN</name>
<proteinExistence type="predicted"/>
<dbReference type="EMBL" id="JAMYWD010000009">
    <property type="protein sequence ID" value="KAJ4960556.1"/>
    <property type="molecule type" value="Genomic_DNA"/>
</dbReference>
<dbReference type="OrthoDB" id="1877533at2759"/>
<dbReference type="PANTHER" id="PTHR46288:SF80">
    <property type="entry name" value="CYSTEINE_HISTIDINE-RICH C1 DOMAIN FAMILY PROTEIN"/>
    <property type="match status" value="1"/>
</dbReference>